<dbReference type="RefSeq" id="WP_238183251.1">
    <property type="nucleotide sequence ID" value="NZ_BPRB01000151.1"/>
</dbReference>
<proteinExistence type="predicted"/>
<keyword evidence="1" id="KW-1133">Transmembrane helix</keyword>
<feature type="transmembrane region" description="Helical" evidence="1">
    <location>
        <begin position="42"/>
        <end position="59"/>
    </location>
</feature>
<reference evidence="2" key="1">
    <citation type="journal article" date="2021" name="Front. Microbiol.">
        <title>Comprehensive Comparative Genomics and Phenotyping of Methylobacterium Species.</title>
        <authorList>
            <person name="Alessa O."/>
            <person name="Ogura Y."/>
            <person name="Fujitani Y."/>
            <person name="Takami H."/>
            <person name="Hayashi T."/>
            <person name="Sahin N."/>
            <person name="Tani A."/>
        </authorList>
    </citation>
    <scope>NUCLEOTIDE SEQUENCE</scope>
    <source>
        <strain evidence="2">DSM 23632</strain>
    </source>
</reference>
<comment type="caution">
    <text evidence="2">The sequence shown here is derived from an EMBL/GenBank/DDBJ whole genome shotgun (WGS) entry which is preliminary data.</text>
</comment>
<dbReference type="PANTHER" id="PTHR37422:SF13">
    <property type="entry name" value="LIPOPOLYSACCHARIDE BIOSYNTHESIS PROTEIN PA4999-RELATED"/>
    <property type="match status" value="1"/>
</dbReference>
<sequence>MSRSLGQSLLPAALDGWAIPGWLPTAALLLGFAVAGPALGSAARPLFILGCAGAAWYAWRKSPAEHLRCVLLLFAFAPFLRRLVDLAAGFDTTGLMLVGPLLAILVPATDLRHYLDGEEAPPAATPILLVGACVGYGTALSVFQGDWMNAASGSLKWFAPLIYAAVLVRRPEESAGLLRGATSAFLFILPVTGLYGIYQYVDPPAWDRYWMNYASILSAGQPVPYGVRTYSTMNGPASFATFTAAGLVLVFFLRASWQSLLVSAPAALALMLSMYRTGWLSLSVGVLFCCLFSVTRGRAVTTIGAILVALVLAGTLTPFGEVIGDRFATFGDGAKDDSAQERLEQFVTLWNRPDSGLFGSGFTITDVGSAGAMAIDGTVIACWLTFGIVVGLLCLFGLVWAAANAILAAFRHGSREAIVVGALACGGLVQMPLAGISSGELGVLFWTFAVLLPPERGTGAVPFAGRPSR</sequence>
<dbReference type="PANTHER" id="PTHR37422">
    <property type="entry name" value="TEICHURONIC ACID BIOSYNTHESIS PROTEIN TUAE"/>
    <property type="match status" value="1"/>
</dbReference>
<feature type="transmembrane region" description="Helical" evidence="1">
    <location>
        <begin position="180"/>
        <end position="198"/>
    </location>
</feature>
<keyword evidence="1" id="KW-0472">Membrane</keyword>
<evidence type="ECO:0000256" key="1">
    <source>
        <dbReference type="SAM" id="Phobius"/>
    </source>
</evidence>
<name>A0ABQ4U2T8_9HYPH</name>
<keyword evidence="1" id="KW-0812">Transmembrane</keyword>
<evidence type="ECO:0000313" key="2">
    <source>
        <dbReference type="EMBL" id="GJE60638.1"/>
    </source>
</evidence>
<reference evidence="2" key="2">
    <citation type="submission" date="2021-08" db="EMBL/GenBank/DDBJ databases">
        <authorList>
            <person name="Tani A."/>
            <person name="Ola A."/>
            <person name="Ogura Y."/>
            <person name="Katsura K."/>
            <person name="Hayashi T."/>
        </authorList>
    </citation>
    <scope>NUCLEOTIDE SEQUENCE</scope>
    <source>
        <strain evidence="2">DSM 23632</strain>
    </source>
</reference>
<organism evidence="2 3">
    <name type="scientific">Methylobacterium trifolii</name>
    <dbReference type="NCBI Taxonomy" id="1003092"/>
    <lineage>
        <taxon>Bacteria</taxon>
        <taxon>Pseudomonadati</taxon>
        <taxon>Pseudomonadota</taxon>
        <taxon>Alphaproteobacteria</taxon>
        <taxon>Hyphomicrobiales</taxon>
        <taxon>Methylobacteriaceae</taxon>
        <taxon>Methylobacterium</taxon>
    </lineage>
</organism>
<feature type="transmembrane region" description="Helical" evidence="1">
    <location>
        <begin position="239"/>
        <end position="257"/>
    </location>
</feature>
<gene>
    <name evidence="2" type="ORF">MPOCJGCO_2752</name>
</gene>
<dbReference type="EMBL" id="BPRB01000151">
    <property type="protein sequence ID" value="GJE60638.1"/>
    <property type="molecule type" value="Genomic_DNA"/>
</dbReference>
<dbReference type="InterPro" id="IPR051533">
    <property type="entry name" value="WaaL-like"/>
</dbReference>
<dbReference type="Proteomes" id="UP001055057">
    <property type="component" value="Unassembled WGS sequence"/>
</dbReference>
<accession>A0ABQ4U2T8</accession>
<keyword evidence="3" id="KW-1185">Reference proteome</keyword>
<feature type="transmembrane region" description="Helical" evidence="1">
    <location>
        <begin position="123"/>
        <end position="143"/>
    </location>
</feature>
<feature type="transmembrane region" description="Helical" evidence="1">
    <location>
        <begin position="383"/>
        <end position="410"/>
    </location>
</feature>
<feature type="transmembrane region" description="Helical" evidence="1">
    <location>
        <begin position="149"/>
        <end position="168"/>
    </location>
</feature>
<evidence type="ECO:0000313" key="3">
    <source>
        <dbReference type="Proteomes" id="UP001055057"/>
    </source>
</evidence>
<protein>
    <recommendedName>
        <fullName evidence="4">O-antigen ligase domain-containing protein</fullName>
    </recommendedName>
</protein>
<evidence type="ECO:0008006" key="4">
    <source>
        <dbReference type="Google" id="ProtNLM"/>
    </source>
</evidence>
<feature type="transmembrane region" description="Helical" evidence="1">
    <location>
        <begin position="302"/>
        <end position="320"/>
    </location>
</feature>
<feature type="transmembrane region" description="Helical" evidence="1">
    <location>
        <begin position="277"/>
        <end position="295"/>
    </location>
</feature>
<feature type="transmembrane region" description="Helical" evidence="1">
    <location>
        <begin position="90"/>
        <end position="111"/>
    </location>
</feature>